<dbReference type="GO" id="GO:0004177">
    <property type="term" value="F:aminopeptidase activity"/>
    <property type="evidence" value="ECO:0007669"/>
    <property type="project" value="UniProtKB-EC"/>
</dbReference>
<dbReference type="PANTHER" id="PTHR28570">
    <property type="entry name" value="ASPARTYL AMINOPEPTIDASE"/>
    <property type="match status" value="1"/>
</dbReference>
<dbReference type="Proteomes" id="UP000001542">
    <property type="component" value="Unassembled WGS sequence"/>
</dbReference>
<dbReference type="InterPro" id="IPR001948">
    <property type="entry name" value="Peptidase_M18"/>
</dbReference>
<evidence type="ECO:0000256" key="1">
    <source>
        <dbReference type="ARBA" id="ARBA00001335"/>
    </source>
</evidence>
<dbReference type="SUPFAM" id="SSF53187">
    <property type="entry name" value="Zn-dependent exopeptidases"/>
    <property type="match status" value="1"/>
</dbReference>
<dbReference type="VEuPathDB" id="TrichDB:TVAG_186460"/>
<accession>A2D8T9</accession>
<dbReference type="InParanoid" id="A2D8T9"/>
<name>A2D8T9_TRIV3</name>
<organism evidence="3 4">
    <name type="scientific">Trichomonas vaginalis (strain ATCC PRA-98 / G3)</name>
    <dbReference type="NCBI Taxonomy" id="412133"/>
    <lineage>
        <taxon>Eukaryota</taxon>
        <taxon>Metamonada</taxon>
        <taxon>Parabasalia</taxon>
        <taxon>Trichomonadida</taxon>
        <taxon>Trichomonadidae</taxon>
        <taxon>Trichomonas</taxon>
    </lineage>
</organism>
<keyword evidence="4" id="KW-1185">Reference proteome</keyword>
<dbReference type="VEuPathDB" id="TrichDB:TVAGG3_0388120"/>
<dbReference type="GO" id="GO:0006508">
    <property type="term" value="P:proteolysis"/>
    <property type="evidence" value="ECO:0007669"/>
    <property type="project" value="InterPro"/>
</dbReference>
<dbReference type="Gene3D" id="3.40.630.10">
    <property type="entry name" value="Zn peptidases"/>
    <property type="match status" value="1"/>
</dbReference>
<sequence>MEYLADFSNYLQKCPSPPHVLSFARNLLKKKKFNELEEKDIGTISKKCFILKDDNALIAFDYAGNSKFTIIAAHYDENPISIYYKSDYQEDEYNCIKTNHQAICNQCYKVAGTVKYKNETGKIVTKYFDSVDAICSEYVGQFMVSQEEDPNFTNYIVGKLGIYEEDLINWDLYAMPYVSYHQFGTNNELFSYSNVAMHSSCYSALKTFIESKNTDSLNILILYSANEEKIESINSFFKSLIPNDLKSLVESSRCFYIEPHCVKNPNLNTPIRDEALIGKGLAIGYCNSYDSQNLYPLLASISHLGISSQKVPVKNSDFKLILDGEYVSSLILVPKLKCGPYSVIALRDMQDLISLLIYLFENKIDI</sequence>
<dbReference type="SMR" id="A2D8T9"/>
<comment type="catalytic activity">
    <reaction evidence="1">
        <text>Release of an N-terminal aspartate or glutamate from a peptide, with a preference for aspartate.</text>
        <dbReference type="EC" id="3.4.11.21"/>
    </reaction>
</comment>
<evidence type="ECO:0000313" key="3">
    <source>
        <dbReference type="EMBL" id="EAY23338.1"/>
    </source>
</evidence>
<protein>
    <recommendedName>
        <fullName evidence="2">aspartyl aminopeptidase</fullName>
        <ecNumber evidence="2">3.4.11.21</ecNumber>
    </recommendedName>
</protein>
<dbReference type="EC" id="3.4.11.21" evidence="2"/>
<dbReference type="GO" id="GO:0008270">
    <property type="term" value="F:zinc ion binding"/>
    <property type="evidence" value="ECO:0007669"/>
    <property type="project" value="InterPro"/>
</dbReference>
<gene>
    <name evidence="3" type="ORF">TVAG_186460</name>
</gene>
<dbReference type="PANTHER" id="PTHR28570:SF3">
    <property type="entry name" value="ASPARTYL AMINOPEPTIDASE"/>
    <property type="match status" value="1"/>
</dbReference>
<proteinExistence type="predicted"/>
<reference evidence="3" key="1">
    <citation type="submission" date="2006-10" db="EMBL/GenBank/DDBJ databases">
        <authorList>
            <person name="Amadeo P."/>
            <person name="Zhao Q."/>
            <person name="Wortman J."/>
            <person name="Fraser-Liggett C."/>
            <person name="Carlton J."/>
        </authorList>
    </citation>
    <scope>NUCLEOTIDE SEQUENCE</scope>
    <source>
        <strain evidence="3">G3</strain>
    </source>
</reference>
<dbReference type="Pfam" id="PF02127">
    <property type="entry name" value="Peptidase_M18"/>
    <property type="match status" value="1"/>
</dbReference>
<reference evidence="3" key="2">
    <citation type="journal article" date="2007" name="Science">
        <title>Draft genome sequence of the sexually transmitted pathogen Trichomonas vaginalis.</title>
        <authorList>
            <person name="Carlton J.M."/>
            <person name="Hirt R.P."/>
            <person name="Silva J.C."/>
            <person name="Delcher A.L."/>
            <person name="Schatz M."/>
            <person name="Zhao Q."/>
            <person name="Wortman J.R."/>
            <person name="Bidwell S.L."/>
            <person name="Alsmark U.C.M."/>
            <person name="Besteiro S."/>
            <person name="Sicheritz-Ponten T."/>
            <person name="Noel C.J."/>
            <person name="Dacks J.B."/>
            <person name="Foster P.G."/>
            <person name="Simillion C."/>
            <person name="Van de Peer Y."/>
            <person name="Miranda-Saavedra D."/>
            <person name="Barton G.J."/>
            <person name="Westrop G.D."/>
            <person name="Mueller S."/>
            <person name="Dessi D."/>
            <person name="Fiori P.L."/>
            <person name="Ren Q."/>
            <person name="Paulsen I."/>
            <person name="Zhang H."/>
            <person name="Bastida-Corcuera F.D."/>
            <person name="Simoes-Barbosa A."/>
            <person name="Brown M.T."/>
            <person name="Hayes R.D."/>
            <person name="Mukherjee M."/>
            <person name="Okumura C.Y."/>
            <person name="Schneider R."/>
            <person name="Smith A.J."/>
            <person name="Vanacova S."/>
            <person name="Villalvazo M."/>
            <person name="Haas B.J."/>
            <person name="Pertea M."/>
            <person name="Feldblyum T.V."/>
            <person name="Utterback T.R."/>
            <person name="Shu C.L."/>
            <person name="Osoegawa K."/>
            <person name="de Jong P.J."/>
            <person name="Hrdy I."/>
            <person name="Horvathova L."/>
            <person name="Zubacova Z."/>
            <person name="Dolezal P."/>
            <person name="Malik S.B."/>
            <person name="Logsdon J.M. Jr."/>
            <person name="Henze K."/>
            <person name="Gupta A."/>
            <person name="Wang C.C."/>
            <person name="Dunne R.L."/>
            <person name="Upcroft J.A."/>
            <person name="Upcroft P."/>
            <person name="White O."/>
            <person name="Salzberg S.L."/>
            <person name="Tang P."/>
            <person name="Chiu C.-H."/>
            <person name="Lee Y.-S."/>
            <person name="Embley T.M."/>
            <person name="Coombs G.H."/>
            <person name="Mottram J.C."/>
            <person name="Tachezy J."/>
            <person name="Fraser-Liggett C.M."/>
            <person name="Johnson P.J."/>
        </authorList>
    </citation>
    <scope>NUCLEOTIDE SEQUENCE [LARGE SCALE GENOMIC DNA]</scope>
    <source>
        <strain evidence="3">G3</strain>
    </source>
</reference>
<dbReference type="EMBL" id="DS113179">
    <property type="protein sequence ID" value="EAY23338.1"/>
    <property type="molecule type" value="Genomic_DNA"/>
</dbReference>
<dbReference type="AlphaFoldDB" id="A2D8T9"/>
<dbReference type="KEGG" id="tva:5468900"/>
<evidence type="ECO:0000256" key="2">
    <source>
        <dbReference type="ARBA" id="ARBA00011965"/>
    </source>
</evidence>
<dbReference type="RefSeq" id="XP_001584324.1">
    <property type="nucleotide sequence ID" value="XM_001584274.1"/>
</dbReference>
<evidence type="ECO:0000313" key="4">
    <source>
        <dbReference type="Proteomes" id="UP000001542"/>
    </source>
</evidence>